<reference evidence="1" key="1">
    <citation type="submission" date="2018-08" db="EMBL/GenBank/DDBJ databases">
        <authorList>
            <person name="Rossello M."/>
        </authorList>
    </citation>
    <scope>NUCLEOTIDE SEQUENCE [LARGE SCALE GENOMIC DNA]</scope>
    <source>
        <strain evidence="1">cv. Chinese Spring</strain>
    </source>
</reference>
<dbReference type="Gramene" id="TraesCS7D03G0754100.1">
    <property type="protein sequence ID" value="TraesCS7D03G0754100.1.CDS"/>
    <property type="gene ID" value="TraesCS7D03G0754100"/>
</dbReference>
<dbReference type="OrthoDB" id="695138at2759"/>
<keyword evidence="2" id="KW-1185">Reference proteome</keyword>
<dbReference type="Gramene" id="TraesCS7D02G316800.1">
    <property type="protein sequence ID" value="TraesCS7D02G316800.1"/>
    <property type="gene ID" value="TraesCS7D02G316800"/>
</dbReference>
<dbReference type="Proteomes" id="UP000019116">
    <property type="component" value="Chromosome 7D"/>
</dbReference>
<sequence>MTVYFGMLDGLLAAEGLPEEYQNRCQIYFVTTAEEKGFLGSTGCIINAPPVACTTPELSRPRHQIVPCRINRSADEDVDEDEVEPPPAAISFWRLFNFADGLGWALMDAGTVAAAAHDAAFIVYLH</sequence>
<dbReference type="EnsemblPlants" id="TraesCS7D02G316800.1">
    <property type="protein sequence ID" value="TraesCS7D02G316800.1"/>
    <property type="gene ID" value="TraesCS7D02G316800"/>
</dbReference>
<name>A0A3B6TT60_WHEAT</name>
<evidence type="ECO:0000313" key="1">
    <source>
        <dbReference type="EnsemblPlants" id="TraesCS7D02G316800.1"/>
    </source>
</evidence>
<organism evidence="1">
    <name type="scientific">Triticum aestivum</name>
    <name type="common">Wheat</name>
    <dbReference type="NCBI Taxonomy" id="4565"/>
    <lineage>
        <taxon>Eukaryota</taxon>
        <taxon>Viridiplantae</taxon>
        <taxon>Streptophyta</taxon>
        <taxon>Embryophyta</taxon>
        <taxon>Tracheophyta</taxon>
        <taxon>Spermatophyta</taxon>
        <taxon>Magnoliopsida</taxon>
        <taxon>Liliopsida</taxon>
        <taxon>Poales</taxon>
        <taxon>Poaceae</taxon>
        <taxon>BOP clade</taxon>
        <taxon>Pooideae</taxon>
        <taxon>Triticodae</taxon>
        <taxon>Triticeae</taxon>
        <taxon>Triticinae</taxon>
        <taxon>Triticum</taxon>
    </lineage>
</organism>
<evidence type="ECO:0000313" key="2">
    <source>
        <dbReference type="Proteomes" id="UP000019116"/>
    </source>
</evidence>
<protein>
    <submittedName>
        <fullName evidence="1">Uncharacterized protein</fullName>
    </submittedName>
</protein>
<accession>A0A3B6TT60</accession>
<dbReference type="STRING" id="4565.A0A3B6TT60"/>
<reference evidence="1" key="2">
    <citation type="submission" date="2018-10" db="UniProtKB">
        <authorList>
            <consortium name="EnsemblPlants"/>
        </authorList>
    </citation>
    <scope>IDENTIFICATION</scope>
</reference>
<proteinExistence type="predicted"/>
<dbReference type="AlphaFoldDB" id="A0A3B6TT60"/>